<accession>A0A508X0F8</accession>
<reference evidence="5" key="1">
    <citation type="submission" date="2017-04" db="EMBL/GenBank/DDBJ databases">
        <authorList>
            <person name="Porter S."/>
            <person name="Friesen M.L."/>
            <person name="Faber-Hammond J."/>
        </authorList>
    </citation>
    <scope>NUCLEOTIDE SEQUENCE</scope>
    <source>
        <strain evidence="5">Str16</strain>
    </source>
</reference>
<dbReference type="SMART" id="SM00345">
    <property type="entry name" value="HTH_GNTR"/>
    <property type="match status" value="1"/>
</dbReference>
<organism evidence="6">
    <name type="scientific">Sinorhizobium medicae</name>
    <dbReference type="NCBI Taxonomy" id="110321"/>
    <lineage>
        <taxon>Bacteria</taxon>
        <taxon>Pseudomonadati</taxon>
        <taxon>Pseudomonadota</taxon>
        <taxon>Alphaproteobacteria</taxon>
        <taxon>Hyphomicrobiales</taxon>
        <taxon>Rhizobiaceae</taxon>
        <taxon>Sinorhizobium/Ensifer group</taxon>
        <taxon>Sinorhizobium</taxon>
    </lineage>
</organism>
<proteinExistence type="predicted"/>
<evidence type="ECO:0000313" key="5">
    <source>
        <dbReference type="EMBL" id="PLT95063.1"/>
    </source>
</evidence>
<dbReference type="InterPro" id="IPR036390">
    <property type="entry name" value="WH_DNA-bd_sf"/>
</dbReference>
<dbReference type="OMA" id="DWGMHDA"/>
<evidence type="ECO:0000313" key="7">
    <source>
        <dbReference type="Proteomes" id="UP001190825"/>
    </source>
</evidence>
<dbReference type="InterPro" id="IPR000524">
    <property type="entry name" value="Tscrpt_reg_HTH_GntR"/>
</dbReference>
<protein>
    <submittedName>
        <fullName evidence="5">GntR family transcriptional regulator</fullName>
    </submittedName>
    <submittedName>
        <fullName evidence="6">Transcriptional regulator, GntR family</fullName>
    </submittedName>
</protein>
<reference evidence="5 7" key="2">
    <citation type="journal article" date="2018" name="FEMS Microbiol. Ecol.">
        <title>Co-invading symbiotic mutualists of Medicago polymorpha retain high ancestral diversity and contain diverse accessory genomes.</title>
        <authorList>
            <person name="Porter S.S."/>
            <person name="Faber-Hammond J.J."/>
            <person name="Friesen M.L."/>
        </authorList>
    </citation>
    <scope>NUCLEOTIDE SEQUENCE [LARGE SCALE GENOMIC DNA]</scope>
    <source>
        <strain evidence="5 7">Str16</strain>
    </source>
</reference>
<dbReference type="PANTHER" id="PTHR43537">
    <property type="entry name" value="TRANSCRIPTIONAL REGULATOR, GNTR FAMILY"/>
    <property type="match status" value="1"/>
</dbReference>
<name>A0A508X0F8_9HYPH</name>
<dbReference type="Proteomes" id="UP001190825">
    <property type="component" value="Unassembled WGS sequence"/>
</dbReference>
<gene>
    <name evidence="5" type="ORF">BMJ33_29550</name>
    <name evidence="6" type="ORF">EMEDMD4_380091</name>
</gene>
<evidence type="ECO:0000256" key="1">
    <source>
        <dbReference type="ARBA" id="ARBA00023015"/>
    </source>
</evidence>
<keyword evidence="3" id="KW-0804">Transcription</keyword>
<keyword evidence="2" id="KW-0238">DNA-binding</keyword>
<dbReference type="EMBL" id="CABFNB010000104">
    <property type="protein sequence ID" value="VTZ62430.1"/>
    <property type="molecule type" value="Genomic_DNA"/>
</dbReference>
<dbReference type="Gene3D" id="1.10.10.10">
    <property type="entry name" value="Winged helix-like DNA-binding domain superfamily/Winged helix DNA-binding domain"/>
    <property type="match status" value="1"/>
</dbReference>
<dbReference type="AlphaFoldDB" id="A0A508X0F8"/>
<dbReference type="SMART" id="SM00895">
    <property type="entry name" value="FCD"/>
    <property type="match status" value="1"/>
</dbReference>
<evidence type="ECO:0000256" key="3">
    <source>
        <dbReference type="ARBA" id="ARBA00023163"/>
    </source>
</evidence>
<feature type="domain" description="HTH gntR-type" evidence="4">
    <location>
        <begin position="3"/>
        <end position="70"/>
    </location>
</feature>
<dbReference type="Pfam" id="PF07729">
    <property type="entry name" value="FCD"/>
    <property type="match status" value="1"/>
</dbReference>
<dbReference type="Pfam" id="PF00392">
    <property type="entry name" value="GntR"/>
    <property type="match status" value="1"/>
</dbReference>
<keyword evidence="7" id="KW-1185">Reference proteome</keyword>
<evidence type="ECO:0000259" key="4">
    <source>
        <dbReference type="PROSITE" id="PS50949"/>
    </source>
</evidence>
<dbReference type="Gene3D" id="1.20.120.530">
    <property type="entry name" value="GntR ligand-binding domain-like"/>
    <property type="match status" value="1"/>
</dbReference>
<keyword evidence="1" id="KW-0805">Transcription regulation</keyword>
<dbReference type="SUPFAM" id="SSF48008">
    <property type="entry name" value="GntR ligand-binding domain-like"/>
    <property type="match status" value="1"/>
</dbReference>
<dbReference type="InterPro" id="IPR011711">
    <property type="entry name" value="GntR_C"/>
</dbReference>
<dbReference type="PROSITE" id="PS50949">
    <property type="entry name" value="HTH_GNTR"/>
    <property type="match status" value="1"/>
</dbReference>
<evidence type="ECO:0000256" key="2">
    <source>
        <dbReference type="ARBA" id="ARBA00023125"/>
    </source>
</evidence>
<dbReference type="PANTHER" id="PTHR43537:SF24">
    <property type="entry name" value="GLUCONATE OPERON TRANSCRIPTIONAL REPRESSOR"/>
    <property type="match status" value="1"/>
</dbReference>
<dbReference type="InterPro" id="IPR008920">
    <property type="entry name" value="TF_FadR/GntR_C"/>
</dbReference>
<dbReference type="InterPro" id="IPR036388">
    <property type="entry name" value="WH-like_DNA-bd_sf"/>
</dbReference>
<reference evidence="6" key="3">
    <citation type="submission" date="2019-06" db="EMBL/GenBank/DDBJ databases">
        <authorList>
            <person name="Le Quere A."/>
            <person name="Colella S."/>
        </authorList>
    </citation>
    <scope>NUCLEOTIDE SEQUENCE</scope>
    <source>
        <strain evidence="6">EmedicaeMD41</strain>
    </source>
</reference>
<dbReference type="GO" id="GO:0003677">
    <property type="term" value="F:DNA binding"/>
    <property type="evidence" value="ECO:0007669"/>
    <property type="project" value="UniProtKB-KW"/>
</dbReference>
<dbReference type="GeneID" id="61610729"/>
<dbReference type="GO" id="GO:0003700">
    <property type="term" value="F:DNA-binding transcription factor activity"/>
    <property type="evidence" value="ECO:0007669"/>
    <property type="project" value="InterPro"/>
</dbReference>
<evidence type="ECO:0000313" key="6">
    <source>
        <dbReference type="EMBL" id="VTZ62430.1"/>
    </source>
</evidence>
<dbReference type="RefSeq" id="WP_012067350.1">
    <property type="nucleotide sequence ID" value="NZ_ATYC01000022.1"/>
</dbReference>
<dbReference type="SUPFAM" id="SSF46785">
    <property type="entry name" value="Winged helix' DNA-binding domain"/>
    <property type="match status" value="1"/>
</dbReference>
<dbReference type="Proteomes" id="UP000507954">
    <property type="component" value="Unassembled WGS sequence"/>
</dbReference>
<sequence length="220" mass="24870">MSAPLRQIAYENFKNRLFDRTLIPGRFLSQRELCDILESPMGAVREALKRLEAEGLINILPQRGVQITDINLSLINEAFQFRLLIEQEAARKMAGSPNRAELAELRERTQNIRSRAERADASDQTYLKDGLEVDLALHDMLVAHFDNSLISGTHRIIQDRVRLIRSNKNYTTSRLVDAMSEHLAIIDALLATDENAAVAALKSHLTTSWRRALGHEDLSS</sequence>
<dbReference type="EMBL" id="NBUC01000154">
    <property type="protein sequence ID" value="PLT95063.1"/>
    <property type="molecule type" value="Genomic_DNA"/>
</dbReference>